<evidence type="ECO:0000313" key="5">
    <source>
        <dbReference type="Proteomes" id="UP000654075"/>
    </source>
</evidence>
<organism evidence="3 5">
    <name type="scientific">Polarella glacialis</name>
    <name type="common">Dinoflagellate</name>
    <dbReference type="NCBI Taxonomy" id="89957"/>
    <lineage>
        <taxon>Eukaryota</taxon>
        <taxon>Sar</taxon>
        <taxon>Alveolata</taxon>
        <taxon>Dinophyceae</taxon>
        <taxon>Suessiales</taxon>
        <taxon>Suessiaceae</taxon>
        <taxon>Polarella</taxon>
    </lineage>
</organism>
<evidence type="ECO:0000256" key="2">
    <source>
        <dbReference type="SAM" id="Phobius"/>
    </source>
</evidence>
<keyword evidence="2" id="KW-0812">Transmembrane</keyword>
<dbReference type="OrthoDB" id="411082at2759"/>
<sequence length="724" mass="80282">MGGKRRKSGGYKVYMLRASGCFLGSIAGAAVLFQLGVIDPQIFGLGRSDLAPLEALQNASEYRPVRIAGLRSSRVFDTEDDPETDAAVQRRRSPEAPPTGPKGFSSASPARGDHEPKARSEPAASPGLAGHAPASSPLARTTPGPQQGEQPANWQFCSKQFELCSCEGQIRWGIEGHFLYIQPALHGGGVMCTYELLGDPAPGENEKRCDCDVSGTAAAPAPSNLEWIFCSAQFMYCQCPGRIRWGAKHTWKVFKAKSDAVKCVTETLGDPLPGFGGKTCECEMDTTSDFYRQSISPAILTEAAAKNSEALLVASCEMFEAARDGDAWDVQQWKAAKGFCSDRAKPDVSSAGPRSLDIEMLPKMLKAWVNEGFIENYKNLYRGGWLEEAFVNFVAGAPTGGKWAKINEQLVRSVHVFSTRPVVIVHFGMSTPKEWDAKKYPRLVVMHAAPFPADSERRFDLNKFRSLLLSRVRTGIQLDSDQFVAPGVDALFQRVAEEITETYPMPILPVHFLLNEQLPMWPQKGQRGVTMSGGPSMVFDRFCKGKRCPGVTTRWGHAHPTWTYWALPFLSRWLRRHLRDEVLPPLAGDPLTALRVSDIDADEDLFNIGTWEEHGVKQWCKFDVADPVEFKRVLGDYNPKSHCNGYYRSAPPIQADPIFHPKGAANVFYTAHHAVNPEVSEEYISELLERYEKGSLPPPIYYMGCWYKDGKELKKAHPAIKCLI</sequence>
<keyword evidence="2" id="KW-0472">Membrane</keyword>
<gene>
    <name evidence="3" type="ORF">PGLA1383_LOCUS406</name>
    <name evidence="4" type="ORF">PGLA2088_LOCUS22501</name>
</gene>
<feature type="transmembrane region" description="Helical" evidence="2">
    <location>
        <begin position="21"/>
        <end position="38"/>
    </location>
</feature>
<name>A0A813D1J9_POLGL</name>
<evidence type="ECO:0000313" key="3">
    <source>
        <dbReference type="EMBL" id="CAE8581382.1"/>
    </source>
</evidence>
<dbReference type="Proteomes" id="UP000654075">
    <property type="component" value="Unassembled WGS sequence"/>
</dbReference>
<proteinExistence type="predicted"/>
<dbReference type="Proteomes" id="UP000626109">
    <property type="component" value="Unassembled WGS sequence"/>
</dbReference>
<keyword evidence="5" id="KW-1185">Reference proteome</keyword>
<protein>
    <submittedName>
        <fullName evidence="3">Uncharacterized protein</fullName>
    </submittedName>
</protein>
<keyword evidence="2" id="KW-1133">Transmembrane helix</keyword>
<dbReference type="EMBL" id="CAJNNW010025971">
    <property type="protein sequence ID" value="CAE8681586.1"/>
    <property type="molecule type" value="Genomic_DNA"/>
</dbReference>
<comment type="caution">
    <text evidence="3">The sequence shown here is derived from an EMBL/GenBank/DDBJ whole genome shotgun (WGS) entry which is preliminary data.</text>
</comment>
<evidence type="ECO:0000256" key="1">
    <source>
        <dbReference type="SAM" id="MobiDB-lite"/>
    </source>
</evidence>
<dbReference type="EMBL" id="CAJNNV010000081">
    <property type="protein sequence ID" value="CAE8581382.1"/>
    <property type="molecule type" value="Genomic_DNA"/>
</dbReference>
<reference evidence="3" key="1">
    <citation type="submission" date="2021-02" db="EMBL/GenBank/DDBJ databases">
        <authorList>
            <person name="Dougan E. K."/>
            <person name="Rhodes N."/>
            <person name="Thang M."/>
            <person name="Chan C."/>
        </authorList>
    </citation>
    <scope>NUCLEOTIDE SEQUENCE</scope>
</reference>
<feature type="compositionally biased region" description="Basic and acidic residues" evidence="1">
    <location>
        <begin position="111"/>
        <end position="120"/>
    </location>
</feature>
<feature type="region of interest" description="Disordered" evidence="1">
    <location>
        <begin position="73"/>
        <end position="151"/>
    </location>
</feature>
<dbReference type="AlphaFoldDB" id="A0A813D1J9"/>
<evidence type="ECO:0000313" key="4">
    <source>
        <dbReference type="EMBL" id="CAE8681586.1"/>
    </source>
</evidence>
<accession>A0A813D1J9</accession>